<evidence type="ECO:0000259" key="6">
    <source>
        <dbReference type="Pfam" id="PF00892"/>
    </source>
</evidence>
<dbReference type="PANTHER" id="PTHR32322">
    <property type="entry name" value="INNER MEMBRANE TRANSPORTER"/>
    <property type="match status" value="1"/>
</dbReference>
<evidence type="ECO:0000256" key="2">
    <source>
        <dbReference type="ARBA" id="ARBA00007362"/>
    </source>
</evidence>
<comment type="subcellular location">
    <subcellularLocation>
        <location evidence="1">Membrane</location>
        <topology evidence="1">Multi-pass membrane protein</topology>
    </subcellularLocation>
</comment>
<evidence type="ECO:0000256" key="5">
    <source>
        <dbReference type="ARBA" id="ARBA00023136"/>
    </source>
</evidence>
<dbReference type="InterPro" id="IPR000620">
    <property type="entry name" value="EamA_dom"/>
</dbReference>
<accession>A0A0C1YP84</accession>
<comment type="caution">
    <text evidence="7">The sequence shown here is derived from an EMBL/GenBank/DDBJ whole genome shotgun (WGS) entry which is preliminary data.</text>
</comment>
<dbReference type="GO" id="GO:0016020">
    <property type="term" value="C:membrane"/>
    <property type="evidence" value="ECO:0007669"/>
    <property type="project" value="UniProtKB-SubCell"/>
</dbReference>
<proteinExistence type="inferred from homology"/>
<evidence type="ECO:0000313" key="7">
    <source>
        <dbReference type="EMBL" id="NEV65948.1"/>
    </source>
</evidence>
<gene>
    <name evidence="7" type="ORF">QQ91_002335</name>
</gene>
<dbReference type="Pfam" id="PF00892">
    <property type="entry name" value="EamA"/>
    <property type="match status" value="2"/>
</dbReference>
<name>A0A0C1YP84_9CYAN</name>
<keyword evidence="5" id="KW-0472">Membrane</keyword>
<dbReference type="SUPFAM" id="SSF103481">
    <property type="entry name" value="Multidrug resistance efflux transporter EmrE"/>
    <property type="match status" value="2"/>
</dbReference>
<dbReference type="InterPro" id="IPR037185">
    <property type="entry name" value="EmrE-like"/>
</dbReference>
<dbReference type="PANTHER" id="PTHR32322:SF2">
    <property type="entry name" value="EAMA DOMAIN-CONTAINING PROTEIN"/>
    <property type="match status" value="1"/>
</dbReference>
<reference evidence="7" key="3">
    <citation type="submission" date="2020-02" db="EMBL/GenBank/DDBJ databases">
        <authorList>
            <person name="Sarangi A.N."/>
            <person name="Ghosh S."/>
            <person name="Mukherjee M."/>
            <person name="Tripathy S."/>
        </authorList>
    </citation>
    <scope>NUCLEOTIDE SEQUENCE</scope>
    <source>
        <strain evidence="7">BDU141951</strain>
    </source>
</reference>
<sequence>MLRGEIAALTAAFLWALSTVIFGRLGKSLSPLVLNLAKGGIAIALIVLTLVIQQNLQPQLPPAAIFWLMLSGVVGIGLGDTAYFKSINHLGARRALLMETLAPPLTALIALIFLQERLGAIAWCGIVLTVGGIAWVISERVPAADQYSFNLKTGLLWSVLAQLGQASGAVMSRGALANTTVDPLWSGLLRIAAGAIVLVILVSSRGSIRQQFIPLRSRQLLPLLGIAAFLGTYLAIWLQQIAFKFTPAGIAQALLATSPLFVLPIAASLGDRITGRAVLGVMIAIAGIWLLIGTS</sequence>
<evidence type="ECO:0000256" key="1">
    <source>
        <dbReference type="ARBA" id="ARBA00004141"/>
    </source>
</evidence>
<comment type="similarity">
    <text evidence="2">Belongs to the EamA transporter family.</text>
</comment>
<reference evidence="7" key="1">
    <citation type="submission" date="2014-11" db="EMBL/GenBank/DDBJ databases">
        <authorList>
            <person name="Malar M.C."/>
            <person name="Sen D."/>
            <person name="Tripathy S."/>
        </authorList>
    </citation>
    <scope>NUCLEOTIDE SEQUENCE</scope>
    <source>
        <strain evidence="7">BDU141951</strain>
    </source>
</reference>
<evidence type="ECO:0000256" key="3">
    <source>
        <dbReference type="ARBA" id="ARBA00022692"/>
    </source>
</evidence>
<evidence type="ECO:0000256" key="4">
    <source>
        <dbReference type="ARBA" id="ARBA00022989"/>
    </source>
</evidence>
<feature type="domain" description="EamA" evidence="6">
    <location>
        <begin position="3"/>
        <end position="137"/>
    </location>
</feature>
<dbReference type="AlphaFoldDB" id="A0A0C1YP84"/>
<keyword evidence="3" id="KW-0812">Transmembrane</keyword>
<dbReference type="EMBL" id="JTHE02000002">
    <property type="protein sequence ID" value="NEV65948.1"/>
    <property type="molecule type" value="Genomic_DNA"/>
</dbReference>
<feature type="domain" description="EamA" evidence="6">
    <location>
        <begin position="153"/>
        <end position="292"/>
    </location>
</feature>
<reference evidence="7" key="2">
    <citation type="journal article" date="2015" name="Genome Announc.">
        <title>Draft Genome Sequence of Filamentous Marine Cyanobacterium Lyngbya confervoides Strain BDU141951.</title>
        <authorList>
            <person name="Chandrababunaidu M.M."/>
            <person name="Sen D."/>
            <person name="Tripathy S."/>
        </authorList>
    </citation>
    <scope>NUCLEOTIDE SEQUENCE</scope>
    <source>
        <strain evidence="7">BDU141951</strain>
    </source>
</reference>
<organism evidence="7">
    <name type="scientific">Lyngbya confervoides BDU141951</name>
    <dbReference type="NCBI Taxonomy" id="1574623"/>
    <lineage>
        <taxon>Bacteria</taxon>
        <taxon>Bacillati</taxon>
        <taxon>Cyanobacteriota</taxon>
        <taxon>Cyanophyceae</taxon>
        <taxon>Oscillatoriophycideae</taxon>
        <taxon>Oscillatoriales</taxon>
        <taxon>Microcoleaceae</taxon>
        <taxon>Lyngbya</taxon>
    </lineage>
</organism>
<dbReference type="InterPro" id="IPR050638">
    <property type="entry name" value="AA-Vitamin_Transporters"/>
</dbReference>
<protein>
    <submittedName>
        <fullName evidence="7">DMT family transporter</fullName>
    </submittedName>
</protein>
<keyword evidence="4" id="KW-1133">Transmembrane helix</keyword>